<dbReference type="EMBL" id="CAJNNV010029155">
    <property type="protein sequence ID" value="CAE8627351.1"/>
    <property type="molecule type" value="Genomic_DNA"/>
</dbReference>
<proteinExistence type="predicted"/>
<dbReference type="AlphaFoldDB" id="A0A813GJU6"/>
<feature type="compositionally biased region" description="Basic and acidic residues" evidence="1">
    <location>
        <begin position="40"/>
        <end position="49"/>
    </location>
</feature>
<accession>A0A813GJU6</accession>
<dbReference type="Proteomes" id="UP000654075">
    <property type="component" value="Unassembled WGS sequence"/>
</dbReference>
<sequence length="104" mass="11663">FLFRFDAWRGRAMPAKLTRGQLVEISGLKAPVFTPEEWRKETSSYDGPKEVNGQQGQLTEWDEEKGQWTVATFGADMVAVPESCLRPLVAEDLQDYDITLGPAS</sequence>
<feature type="non-terminal residue" evidence="2">
    <location>
        <position position="104"/>
    </location>
</feature>
<name>A0A813GJU6_POLGL</name>
<feature type="region of interest" description="Disordered" evidence="1">
    <location>
        <begin position="40"/>
        <end position="59"/>
    </location>
</feature>
<comment type="caution">
    <text evidence="2">The sequence shown here is derived from an EMBL/GenBank/DDBJ whole genome shotgun (WGS) entry which is preliminary data.</text>
</comment>
<feature type="non-terminal residue" evidence="2">
    <location>
        <position position="1"/>
    </location>
</feature>
<evidence type="ECO:0000313" key="3">
    <source>
        <dbReference type="Proteomes" id="UP000654075"/>
    </source>
</evidence>
<protein>
    <submittedName>
        <fullName evidence="2">Uncharacterized protein</fullName>
    </submittedName>
</protein>
<organism evidence="2 3">
    <name type="scientific">Polarella glacialis</name>
    <name type="common">Dinoflagellate</name>
    <dbReference type="NCBI Taxonomy" id="89957"/>
    <lineage>
        <taxon>Eukaryota</taxon>
        <taxon>Sar</taxon>
        <taxon>Alveolata</taxon>
        <taxon>Dinophyceae</taxon>
        <taxon>Suessiales</taxon>
        <taxon>Suessiaceae</taxon>
        <taxon>Polarella</taxon>
    </lineage>
</organism>
<gene>
    <name evidence="2" type="ORF">PGLA1383_LOCUS44148</name>
</gene>
<evidence type="ECO:0000256" key="1">
    <source>
        <dbReference type="SAM" id="MobiDB-lite"/>
    </source>
</evidence>
<reference evidence="2" key="1">
    <citation type="submission" date="2021-02" db="EMBL/GenBank/DDBJ databases">
        <authorList>
            <person name="Dougan E. K."/>
            <person name="Rhodes N."/>
            <person name="Thang M."/>
            <person name="Chan C."/>
        </authorList>
    </citation>
    <scope>NUCLEOTIDE SEQUENCE</scope>
</reference>
<evidence type="ECO:0000313" key="2">
    <source>
        <dbReference type="EMBL" id="CAE8627351.1"/>
    </source>
</evidence>
<keyword evidence="3" id="KW-1185">Reference proteome</keyword>